<dbReference type="PROSITE" id="PS50043">
    <property type="entry name" value="HTH_LUXR_2"/>
    <property type="match status" value="1"/>
</dbReference>
<dbReference type="InterPro" id="IPR039420">
    <property type="entry name" value="WalR-like"/>
</dbReference>
<evidence type="ECO:0000256" key="1">
    <source>
        <dbReference type="ARBA" id="ARBA00023125"/>
    </source>
</evidence>
<dbReference type="SMART" id="SM00421">
    <property type="entry name" value="HTH_LUXR"/>
    <property type="match status" value="1"/>
</dbReference>
<organism evidence="3 4">
    <name type="scientific">Pigmentiphaga soli</name>
    <dbReference type="NCBI Taxonomy" id="1007095"/>
    <lineage>
        <taxon>Bacteria</taxon>
        <taxon>Pseudomonadati</taxon>
        <taxon>Pseudomonadota</taxon>
        <taxon>Betaproteobacteria</taxon>
        <taxon>Burkholderiales</taxon>
        <taxon>Alcaligenaceae</taxon>
        <taxon>Pigmentiphaga</taxon>
    </lineage>
</organism>
<dbReference type="SUPFAM" id="SSF46894">
    <property type="entry name" value="C-terminal effector domain of the bipartite response regulators"/>
    <property type="match status" value="1"/>
</dbReference>
<dbReference type="Proteomes" id="UP001501671">
    <property type="component" value="Unassembled WGS sequence"/>
</dbReference>
<proteinExistence type="predicted"/>
<keyword evidence="1" id="KW-0238">DNA-binding</keyword>
<dbReference type="PRINTS" id="PR00038">
    <property type="entry name" value="HTHLUXR"/>
</dbReference>
<evidence type="ECO:0000259" key="2">
    <source>
        <dbReference type="PROSITE" id="PS50043"/>
    </source>
</evidence>
<accession>A0ABP8GVG3</accession>
<comment type="caution">
    <text evidence="3">The sequence shown here is derived from an EMBL/GenBank/DDBJ whole genome shotgun (WGS) entry which is preliminary data.</text>
</comment>
<dbReference type="InterPro" id="IPR000792">
    <property type="entry name" value="Tscrpt_reg_LuxR_C"/>
</dbReference>
<dbReference type="EMBL" id="BAABFO010000007">
    <property type="protein sequence ID" value="GAA4330556.1"/>
    <property type="molecule type" value="Genomic_DNA"/>
</dbReference>
<dbReference type="RefSeq" id="WP_345248578.1">
    <property type="nucleotide sequence ID" value="NZ_BAABFO010000007.1"/>
</dbReference>
<evidence type="ECO:0000313" key="3">
    <source>
        <dbReference type="EMBL" id="GAA4330556.1"/>
    </source>
</evidence>
<dbReference type="Gene3D" id="3.40.50.2300">
    <property type="match status" value="1"/>
</dbReference>
<dbReference type="CDD" id="cd06170">
    <property type="entry name" value="LuxR_C_like"/>
    <property type="match status" value="1"/>
</dbReference>
<reference evidence="4" key="1">
    <citation type="journal article" date="2019" name="Int. J. Syst. Evol. Microbiol.">
        <title>The Global Catalogue of Microorganisms (GCM) 10K type strain sequencing project: providing services to taxonomists for standard genome sequencing and annotation.</title>
        <authorList>
            <consortium name="The Broad Institute Genomics Platform"/>
            <consortium name="The Broad Institute Genome Sequencing Center for Infectious Disease"/>
            <person name="Wu L."/>
            <person name="Ma J."/>
        </authorList>
    </citation>
    <scope>NUCLEOTIDE SEQUENCE [LARGE SCALE GENOMIC DNA]</scope>
    <source>
        <strain evidence="4">JCM 17666</strain>
    </source>
</reference>
<dbReference type="PANTHER" id="PTHR43214">
    <property type="entry name" value="TWO-COMPONENT RESPONSE REGULATOR"/>
    <property type="match status" value="1"/>
</dbReference>
<dbReference type="InterPro" id="IPR016032">
    <property type="entry name" value="Sig_transdc_resp-reg_C-effctor"/>
</dbReference>
<evidence type="ECO:0000313" key="4">
    <source>
        <dbReference type="Proteomes" id="UP001501671"/>
    </source>
</evidence>
<protein>
    <submittedName>
        <fullName evidence="3">Response regulator transcription factor</fullName>
    </submittedName>
</protein>
<gene>
    <name evidence="3" type="ORF">GCM10023144_18350</name>
</gene>
<name>A0ABP8GVG3_9BURK</name>
<keyword evidence="4" id="KW-1185">Reference proteome</keyword>
<feature type="domain" description="HTH luxR-type" evidence="2">
    <location>
        <begin position="128"/>
        <end position="193"/>
    </location>
</feature>
<dbReference type="Pfam" id="PF00196">
    <property type="entry name" value="GerE"/>
    <property type="match status" value="1"/>
</dbReference>
<sequence length="204" mass="22120">MLRVALEHVLLKARGPGELIVLSSRQLREMTAVPAREVELLIMNVHPDAAQALATLERALALLAPRAVLALYETENAALGAAFAERGVRGYVPQSLNAEALTAAVSLVLAGGECYPRRDATPVLPLAPRPPGGYLTRRQEQILSLLVRGYSMREIARQIGISAATVKSHVRALYWKLNVRSQAEAAFIARRRGLVGPADTEQDD</sequence>